<dbReference type="EMBL" id="CP001197">
    <property type="protein sequence ID" value="ACL07679.1"/>
    <property type="molecule type" value="Genomic_DNA"/>
</dbReference>
<evidence type="ECO:0000256" key="1">
    <source>
        <dbReference type="SAM" id="Phobius"/>
    </source>
</evidence>
<accession>B8DKX6</accession>
<dbReference type="Pfam" id="PF13272">
    <property type="entry name" value="Holin_2-3"/>
    <property type="match status" value="1"/>
</dbReference>
<protein>
    <submittedName>
        <fullName evidence="2">Phage-related membrane protein</fullName>
    </submittedName>
</protein>
<keyword evidence="1" id="KW-0812">Transmembrane</keyword>
<feature type="transmembrane region" description="Helical" evidence="1">
    <location>
        <begin position="37"/>
        <end position="57"/>
    </location>
</feature>
<dbReference type="STRING" id="883.DvMF_0722"/>
<dbReference type="HOGENOM" id="CLU_133700_0_0_7"/>
<proteinExistence type="predicted"/>
<dbReference type="AlphaFoldDB" id="B8DKX6"/>
<keyword evidence="1" id="KW-0472">Membrane</keyword>
<evidence type="ECO:0000313" key="2">
    <source>
        <dbReference type="EMBL" id="ACL07679.1"/>
    </source>
</evidence>
<organism evidence="2">
    <name type="scientific">Nitratidesulfovibrio vulgaris (strain DSM 19637 / Miyazaki F)</name>
    <name type="common">Desulfovibrio vulgaris</name>
    <dbReference type="NCBI Taxonomy" id="883"/>
    <lineage>
        <taxon>Bacteria</taxon>
        <taxon>Pseudomonadati</taxon>
        <taxon>Thermodesulfobacteriota</taxon>
        <taxon>Desulfovibrionia</taxon>
        <taxon>Desulfovibrionales</taxon>
        <taxon>Desulfovibrionaceae</taxon>
        <taxon>Nitratidesulfovibrio</taxon>
    </lineage>
</organism>
<dbReference type="KEGG" id="dvm:DvMF_0722"/>
<name>B8DKX6_NITV9</name>
<feature type="transmembrane region" description="Helical" evidence="1">
    <location>
        <begin position="12"/>
        <end position="31"/>
    </location>
</feature>
<reference evidence="2" key="1">
    <citation type="submission" date="2008-10" db="EMBL/GenBank/DDBJ databases">
        <title>Complete sequence of Desulfovibrio vulgaris str. 'Miyazaki F'.</title>
        <authorList>
            <person name="Lucas S."/>
            <person name="Copeland A."/>
            <person name="Lapidus A."/>
            <person name="Glavina del Rio T."/>
            <person name="Dalin E."/>
            <person name="Tice H."/>
            <person name="Bruce D."/>
            <person name="Goodwin L."/>
            <person name="Pitluck S."/>
            <person name="Sims D."/>
            <person name="Brettin T."/>
            <person name="Detter J.C."/>
            <person name="Han C."/>
            <person name="Larimer F."/>
            <person name="Land M."/>
            <person name="Hauser L."/>
            <person name="Kyrpides N."/>
            <person name="Mikhailova N."/>
            <person name="Hazen T.C."/>
            <person name="Richardson P."/>
        </authorList>
    </citation>
    <scope>NUCLEOTIDE SEQUENCE</scope>
    <source>
        <strain evidence="2">Miyazaki F</strain>
    </source>
</reference>
<keyword evidence="1" id="KW-1133">Transmembrane helix</keyword>
<dbReference type="InterPro" id="IPR025140">
    <property type="entry name" value="Holin_2-3"/>
</dbReference>
<dbReference type="eggNOG" id="ENOG5032ZT8">
    <property type="taxonomic scope" value="Bacteria"/>
</dbReference>
<gene>
    <name evidence="2" type="ordered locus">DvMF_0722</name>
</gene>
<sequence length="123" mass="13941">MSILSRLRGIRHARMLLCSLIAVALWLFLWHASPREALIVTYKVTLVMLAAVAAYWIDRWLFPYARPEGYLCEEWRDRIGSGDWPDGVDDFPVVTESKTLFMVACLRRVVLMGAAMLAVGLGL</sequence>